<evidence type="ECO:0000313" key="1">
    <source>
        <dbReference type="EMBL" id="KFE71071.1"/>
    </source>
</evidence>
<sequence>MAELNPLQDTHPSRESLSRAVSQALRHVWDRSAAAGIVSQPLAGGRLPLRRWLPQGAHSLLDIAAGVAVALAGQLSGDRTAQRVSRLLGLKLVGTTLLTDSQVTLSRLVPIELHELVDYGWGLATLAAPFVGGYARRAPGATAVHVLAGTAVIVGSLVTDYRCRSGMHLGHERITDPGPLSA</sequence>
<keyword evidence="2" id="KW-1185">Reference proteome</keyword>
<dbReference type="RefSeq" id="WP_044182575.1">
    <property type="nucleotide sequence ID" value="NZ_JMCB01000002.1"/>
</dbReference>
<evidence type="ECO:0000313" key="2">
    <source>
        <dbReference type="Proteomes" id="UP000028725"/>
    </source>
</evidence>
<dbReference type="PATRIC" id="fig|394096.3.peg.850"/>
<dbReference type="OrthoDB" id="5517123at2"/>
<dbReference type="Proteomes" id="UP000028725">
    <property type="component" value="Unassembled WGS sequence"/>
</dbReference>
<accession>A0A085WTQ8</accession>
<gene>
    <name evidence="1" type="ORF">DB31_3201</name>
</gene>
<name>A0A085WTQ8_9BACT</name>
<proteinExistence type="predicted"/>
<organism evidence="1 2">
    <name type="scientific">Hyalangium minutum</name>
    <dbReference type="NCBI Taxonomy" id="394096"/>
    <lineage>
        <taxon>Bacteria</taxon>
        <taxon>Pseudomonadati</taxon>
        <taxon>Myxococcota</taxon>
        <taxon>Myxococcia</taxon>
        <taxon>Myxococcales</taxon>
        <taxon>Cystobacterineae</taxon>
        <taxon>Archangiaceae</taxon>
        <taxon>Hyalangium</taxon>
    </lineage>
</organism>
<dbReference type="AlphaFoldDB" id="A0A085WTQ8"/>
<dbReference type="EMBL" id="JMCB01000002">
    <property type="protein sequence ID" value="KFE71071.1"/>
    <property type="molecule type" value="Genomic_DNA"/>
</dbReference>
<reference evidence="1 2" key="1">
    <citation type="submission" date="2014-04" db="EMBL/GenBank/DDBJ databases">
        <title>Genome assembly of Hyalangium minutum DSM 14724.</title>
        <authorList>
            <person name="Sharma G."/>
            <person name="Subramanian S."/>
        </authorList>
    </citation>
    <scope>NUCLEOTIDE SEQUENCE [LARGE SCALE GENOMIC DNA]</scope>
    <source>
        <strain evidence="1 2">DSM 14724</strain>
    </source>
</reference>
<protein>
    <submittedName>
        <fullName evidence="1">Uncharacterized protein</fullName>
    </submittedName>
</protein>
<comment type="caution">
    <text evidence="1">The sequence shown here is derived from an EMBL/GenBank/DDBJ whole genome shotgun (WGS) entry which is preliminary data.</text>
</comment>